<dbReference type="InterPro" id="IPR009283">
    <property type="entry name" value="Apyrase"/>
</dbReference>
<sequence>MDGDSKVESEQWKWRALTRKGKLTVAADKKSAKMECVKDSDQNVTTGLNYKGRAMELSDLSEYNGHLLSPDDKTGMLYEIKDDKVVANFLSSILS</sequence>
<dbReference type="Gene3D" id="2.120.10.100">
    <property type="entry name" value="Apyrase"/>
    <property type="match status" value="1"/>
</dbReference>
<dbReference type="Pfam" id="PF06079">
    <property type="entry name" value="Apyrase"/>
    <property type="match status" value="1"/>
</dbReference>
<gene>
    <name evidence="7" type="ORF">ANCDUO_23565</name>
</gene>
<keyword evidence="2 6" id="KW-0479">Metal-binding</keyword>
<proteinExistence type="inferred from homology"/>
<dbReference type="OrthoDB" id="25028at2759"/>
<evidence type="ECO:0000313" key="8">
    <source>
        <dbReference type="Proteomes" id="UP000054047"/>
    </source>
</evidence>
<dbReference type="PANTHER" id="PTHR13023">
    <property type="entry name" value="APYRASE"/>
    <property type="match status" value="1"/>
</dbReference>
<dbReference type="GO" id="GO:0005509">
    <property type="term" value="F:calcium ion binding"/>
    <property type="evidence" value="ECO:0007669"/>
    <property type="project" value="InterPro"/>
</dbReference>
<dbReference type="SUPFAM" id="SSF101887">
    <property type="entry name" value="Apyrase"/>
    <property type="match status" value="1"/>
</dbReference>
<reference evidence="7 8" key="1">
    <citation type="submission" date="2013-12" db="EMBL/GenBank/DDBJ databases">
        <title>Draft genome of the parsitic nematode Ancylostoma duodenale.</title>
        <authorList>
            <person name="Mitreva M."/>
        </authorList>
    </citation>
    <scope>NUCLEOTIDE SEQUENCE [LARGE SCALE GENOMIC DNA]</scope>
    <source>
        <strain evidence="7 8">Zhejiang</strain>
    </source>
</reference>
<comment type="cofactor">
    <cofactor evidence="1 6">
        <name>Ca(2+)</name>
        <dbReference type="ChEBI" id="CHEBI:29108"/>
    </cofactor>
</comment>
<dbReference type="AlphaFoldDB" id="A0A0C2BRH1"/>
<feature type="binding site" evidence="6">
    <location>
        <position position="59"/>
    </location>
    <ligand>
        <name>Ca(2+)</name>
        <dbReference type="ChEBI" id="CHEBI:29108"/>
    </ligand>
</feature>
<keyword evidence="8" id="KW-1185">Reference proteome</keyword>
<dbReference type="InterPro" id="IPR036258">
    <property type="entry name" value="Apyrase_sf"/>
</dbReference>
<accession>A0A0C2BRH1</accession>
<dbReference type="GO" id="GO:0030166">
    <property type="term" value="P:proteoglycan biosynthetic process"/>
    <property type="evidence" value="ECO:0007669"/>
    <property type="project" value="TreeGrafter"/>
</dbReference>
<dbReference type="EMBL" id="KN769416">
    <property type="protein sequence ID" value="KIH46383.1"/>
    <property type="molecule type" value="Genomic_DNA"/>
</dbReference>
<dbReference type="PANTHER" id="PTHR13023:SF3">
    <property type="entry name" value="SOLUBLE CALCIUM-ACTIVATED NUCLEOTIDASE 1"/>
    <property type="match status" value="1"/>
</dbReference>
<comment type="similarity">
    <text evidence="5">Belongs to the apyrase family.</text>
</comment>
<protein>
    <submittedName>
        <fullName evidence="7">Uncharacterized protein</fullName>
    </submittedName>
</protein>
<dbReference type="GO" id="GO:0004382">
    <property type="term" value="F:GDP phosphatase activity"/>
    <property type="evidence" value="ECO:0007669"/>
    <property type="project" value="TreeGrafter"/>
</dbReference>
<evidence type="ECO:0000256" key="6">
    <source>
        <dbReference type="PIRSR" id="PIRSR609283-1"/>
    </source>
</evidence>
<evidence type="ECO:0000256" key="4">
    <source>
        <dbReference type="ARBA" id="ARBA00022837"/>
    </source>
</evidence>
<name>A0A0C2BRH1_9BILA</name>
<organism evidence="7 8">
    <name type="scientific">Ancylostoma duodenale</name>
    <dbReference type="NCBI Taxonomy" id="51022"/>
    <lineage>
        <taxon>Eukaryota</taxon>
        <taxon>Metazoa</taxon>
        <taxon>Ecdysozoa</taxon>
        <taxon>Nematoda</taxon>
        <taxon>Chromadorea</taxon>
        <taxon>Rhabditida</taxon>
        <taxon>Rhabditina</taxon>
        <taxon>Rhabditomorpha</taxon>
        <taxon>Strongyloidea</taxon>
        <taxon>Ancylostomatidae</taxon>
        <taxon>Ancylostomatinae</taxon>
        <taxon>Ancylostoma</taxon>
    </lineage>
</organism>
<evidence type="ECO:0000256" key="2">
    <source>
        <dbReference type="ARBA" id="ARBA00022723"/>
    </source>
</evidence>
<keyword evidence="3" id="KW-0378">Hydrolase</keyword>
<keyword evidence="4 6" id="KW-0106">Calcium</keyword>
<evidence type="ECO:0000313" key="7">
    <source>
        <dbReference type="EMBL" id="KIH46383.1"/>
    </source>
</evidence>
<evidence type="ECO:0000256" key="5">
    <source>
        <dbReference type="ARBA" id="ARBA00025738"/>
    </source>
</evidence>
<feature type="binding site" evidence="6">
    <location>
        <position position="58"/>
    </location>
    <ligand>
        <name>Ca(2+)</name>
        <dbReference type="ChEBI" id="CHEBI:29108"/>
    </ligand>
</feature>
<dbReference type="Proteomes" id="UP000054047">
    <property type="component" value="Unassembled WGS sequence"/>
</dbReference>
<evidence type="ECO:0000256" key="1">
    <source>
        <dbReference type="ARBA" id="ARBA00001913"/>
    </source>
</evidence>
<dbReference type="GO" id="GO:0045134">
    <property type="term" value="F:UDP phosphatase activity"/>
    <property type="evidence" value="ECO:0007669"/>
    <property type="project" value="TreeGrafter"/>
</dbReference>
<evidence type="ECO:0000256" key="3">
    <source>
        <dbReference type="ARBA" id="ARBA00022801"/>
    </source>
</evidence>